<gene>
    <name evidence="2" type="ORF">E4Q23_05115</name>
</gene>
<evidence type="ECO:0000259" key="1">
    <source>
        <dbReference type="Pfam" id="PF13701"/>
    </source>
</evidence>
<evidence type="ECO:0000313" key="2">
    <source>
        <dbReference type="EMBL" id="NMQ27186.1"/>
    </source>
</evidence>
<dbReference type="Proteomes" id="UP000749010">
    <property type="component" value="Unassembled WGS sequence"/>
</dbReference>
<name>A0ABX1TUT5_9PROT</name>
<organism evidence="2 3">
    <name type="scientific">Candidatus Accumulibacter phosphatis</name>
    <dbReference type="NCBI Taxonomy" id="327160"/>
    <lineage>
        <taxon>Bacteria</taxon>
        <taxon>Pseudomonadati</taxon>
        <taxon>Pseudomonadota</taxon>
        <taxon>Betaproteobacteria</taxon>
        <taxon>Candidatus Accumulibacter</taxon>
    </lineage>
</organism>
<keyword evidence="3" id="KW-1185">Reference proteome</keyword>
<dbReference type="InterPro" id="IPR025668">
    <property type="entry name" value="Tnp_DDE_dom"/>
</dbReference>
<proteinExistence type="predicted"/>
<feature type="domain" description="Transposase DDE" evidence="1">
    <location>
        <begin position="14"/>
        <end position="146"/>
    </location>
</feature>
<evidence type="ECO:0000313" key="3">
    <source>
        <dbReference type="Proteomes" id="UP000749010"/>
    </source>
</evidence>
<dbReference type="EMBL" id="SPMY01000015">
    <property type="protein sequence ID" value="NMQ27186.1"/>
    <property type="molecule type" value="Genomic_DNA"/>
</dbReference>
<comment type="caution">
    <text evidence="2">The sequence shown here is derived from an EMBL/GenBank/DDBJ whole genome shotgun (WGS) entry which is preliminary data.</text>
</comment>
<reference evidence="2 3" key="1">
    <citation type="submission" date="2019-03" db="EMBL/GenBank/DDBJ databases">
        <title>Metabolic reconstructions from genomes of highly enriched 'Candidatus Accumulibacter' and 'Candidatus Competibacter' bioreactor populations.</title>
        <authorList>
            <person name="Annavajhala M.K."/>
            <person name="Welles L."/>
            <person name="Abbas B."/>
            <person name="Sorokin D."/>
            <person name="Park H."/>
            <person name="Van Loosdrecht M."/>
            <person name="Chandran K."/>
        </authorList>
    </citation>
    <scope>NUCLEOTIDE SEQUENCE [LARGE SCALE GENOMIC DNA]</scope>
    <source>
        <strain evidence="2 3">SBR_S</strain>
    </source>
</reference>
<accession>A0ABX1TUT5</accession>
<dbReference type="Pfam" id="PF13701">
    <property type="entry name" value="DDE_Tnp_1_4"/>
    <property type="match status" value="1"/>
</dbReference>
<protein>
    <recommendedName>
        <fullName evidence="1">Transposase DDE domain-containing protein</fullName>
    </recommendedName>
</protein>
<sequence length="166" mass="18114">MAEYRDAQARHSRHGYQADIVNDCEDTGKTFAIGGRLDAPTQQAIAGIPATAWKTYADCAVAETLHSMNETRKAFRLIVVKYRRQAELFADAPKYHVIVSNRVASTADTLICYRQRGETSENGIKELKIGFGMERMPCGQFAANAAFFSASASSSTTCSCCSSTPL</sequence>